<evidence type="ECO:0000313" key="5">
    <source>
        <dbReference type="Proteomes" id="UP000606653"/>
    </source>
</evidence>
<dbReference type="RefSeq" id="WP_018975772.1">
    <property type="nucleotide sequence ID" value="NZ_BMLN01000003.1"/>
</dbReference>
<evidence type="ECO:0000256" key="2">
    <source>
        <dbReference type="ARBA" id="ARBA00023163"/>
    </source>
</evidence>
<dbReference type="PANTHER" id="PTHR43436">
    <property type="entry name" value="ARAC-FAMILY TRANSCRIPTIONAL REGULATOR"/>
    <property type="match status" value="1"/>
</dbReference>
<dbReference type="InterPro" id="IPR018060">
    <property type="entry name" value="HTH_AraC"/>
</dbReference>
<evidence type="ECO:0000313" key="4">
    <source>
        <dbReference type="EMBL" id="GGN97046.1"/>
    </source>
</evidence>
<dbReference type="InterPro" id="IPR009594">
    <property type="entry name" value="Tscrpt_reg_HTH_AraC_N"/>
</dbReference>
<evidence type="ECO:0000256" key="1">
    <source>
        <dbReference type="ARBA" id="ARBA00023015"/>
    </source>
</evidence>
<comment type="caution">
    <text evidence="4">The sequence shown here is derived from an EMBL/GenBank/DDBJ whole genome shotgun (WGS) entry which is preliminary data.</text>
</comment>
<proteinExistence type="predicted"/>
<organism evidence="4 5">
    <name type="scientific">Saccharibacillus kuerlensis</name>
    <dbReference type="NCBI Taxonomy" id="459527"/>
    <lineage>
        <taxon>Bacteria</taxon>
        <taxon>Bacillati</taxon>
        <taxon>Bacillota</taxon>
        <taxon>Bacilli</taxon>
        <taxon>Bacillales</taxon>
        <taxon>Paenibacillaceae</taxon>
        <taxon>Saccharibacillus</taxon>
    </lineage>
</organism>
<gene>
    <name evidence="4" type="ORF">GCM10010969_14580</name>
</gene>
<sequence length="318" mass="35135">MNTRLASSFSSTGKLRNLAELIARFSKTDGMHATDFSPLSLIRSSQETVPIYTVYEPSICLVAQGSKLVLLGDEAYRYGPSQYFAVSVDLPISGQIIEASAELPYLAVRLQIDPQQILELMHGSDHNDPFSSARDSTGTVRGLYVSSAGESLLDAFLRLLGMLDTPQDIPALAPLAAREILYRALCDGQGRALRQMVPGAGRAAFIAEVIRHIRATYSKPLRIDELAGQAGMSPSSLHRHFRDVTAMSPLQFQKRIRLQEARSMMLTESLQAAEAAFRVGYESPSQFNREYVRLFGLPPLSDIRRLRSLSEAQWATEV</sequence>
<dbReference type="SUPFAM" id="SSF46689">
    <property type="entry name" value="Homeodomain-like"/>
    <property type="match status" value="2"/>
</dbReference>
<reference evidence="5" key="1">
    <citation type="journal article" date="2019" name="Int. J. Syst. Evol. Microbiol.">
        <title>The Global Catalogue of Microorganisms (GCM) 10K type strain sequencing project: providing services to taxonomists for standard genome sequencing and annotation.</title>
        <authorList>
            <consortium name="The Broad Institute Genomics Platform"/>
            <consortium name="The Broad Institute Genome Sequencing Center for Infectious Disease"/>
            <person name="Wu L."/>
            <person name="Ma J."/>
        </authorList>
    </citation>
    <scope>NUCLEOTIDE SEQUENCE [LARGE SCALE GENOMIC DNA]</scope>
    <source>
        <strain evidence="5">CGMCC 1.6964</strain>
    </source>
</reference>
<keyword evidence="2" id="KW-0804">Transcription</keyword>
<keyword evidence="5" id="KW-1185">Reference proteome</keyword>
<accession>A0ABQ2KYU9</accession>
<protein>
    <submittedName>
        <fullName evidence="4">Transcriptional regulator</fullName>
    </submittedName>
</protein>
<dbReference type="Pfam" id="PF06719">
    <property type="entry name" value="AraC_N"/>
    <property type="match status" value="1"/>
</dbReference>
<dbReference type="PANTHER" id="PTHR43436:SF1">
    <property type="entry name" value="TRANSCRIPTIONAL REGULATORY PROTEIN"/>
    <property type="match status" value="1"/>
</dbReference>
<name>A0ABQ2KYU9_9BACL</name>
<dbReference type="Gene3D" id="1.10.10.60">
    <property type="entry name" value="Homeodomain-like"/>
    <property type="match status" value="2"/>
</dbReference>
<feature type="domain" description="HTH araC/xylS-type" evidence="3">
    <location>
        <begin position="207"/>
        <end position="305"/>
    </location>
</feature>
<keyword evidence="1" id="KW-0805">Transcription regulation</keyword>
<dbReference type="Proteomes" id="UP000606653">
    <property type="component" value="Unassembled WGS sequence"/>
</dbReference>
<dbReference type="Pfam" id="PF12833">
    <property type="entry name" value="HTH_18"/>
    <property type="match status" value="1"/>
</dbReference>
<dbReference type="EMBL" id="BMLN01000003">
    <property type="protein sequence ID" value="GGN97046.1"/>
    <property type="molecule type" value="Genomic_DNA"/>
</dbReference>
<dbReference type="PROSITE" id="PS01124">
    <property type="entry name" value="HTH_ARAC_FAMILY_2"/>
    <property type="match status" value="1"/>
</dbReference>
<dbReference type="SMART" id="SM00342">
    <property type="entry name" value="HTH_ARAC"/>
    <property type="match status" value="1"/>
</dbReference>
<dbReference type="InterPro" id="IPR009057">
    <property type="entry name" value="Homeodomain-like_sf"/>
</dbReference>
<evidence type="ECO:0000259" key="3">
    <source>
        <dbReference type="PROSITE" id="PS01124"/>
    </source>
</evidence>